<evidence type="ECO:0000256" key="7">
    <source>
        <dbReference type="ARBA" id="ARBA00022968"/>
    </source>
</evidence>
<keyword evidence="4" id="KW-0328">Glycosyltransferase</keyword>
<evidence type="ECO:0000256" key="2">
    <source>
        <dbReference type="ARBA" id="ARBA00004881"/>
    </source>
</evidence>
<evidence type="ECO:0000313" key="15">
    <source>
        <dbReference type="EMBL" id="KAG5547056.1"/>
    </source>
</evidence>
<keyword evidence="8" id="KW-1133">Transmembrane helix</keyword>
<dbReference type="EMBL" id="JACTNZ010000005">
    <property type="protein sequence ID" value="KAG5547056.1"/>
    <property type="molecule type" value="Genomic_DNA"/>
</dbReference>
<dbReference type="PANTHER" id="PTHR31741">
    <property type="entry name" value="OS02G0726500 PROTEIN-RELATED"/>
    <property type="match status" value="1"/>
</dbReference>
<proteinExistence type="inferred from homology"/>
<dbReference type="GO" id="GO:0016757">
    <property type="term" value="F:glycosyltransferase activity"/>
    <property type="evidence" value="ECO:0007669"/>
    <property type="project" value="UniProtKB-KW"/>
</dbReference>
<keyword evidence="7" id="KW-0735">Signal-anchor</keyword>
<keyword evidence="11" id="KW-0294">Fucose metabolism</keyword>
<evidence type="ECO:0000256" key="6">
    <source>
        <dbReference type="ARBA" id="ARBA00022692"/>
    </source>
</evidence>
<organism evidence="15 16">
    <name type="scientific">Rhododendron griersonianum</name>
    <dbReference type="NCBI Taxonomy" id="479676"/>
    <lineage>
        <taxon>Eukaryota</taxon>
        <taxon>Viridiplantae</taxon>
        <taxon>Streptophyta</taxon>
        <taxon>Embryophyta</taxon>
        <taxon>Tracheophyta</taxon>
        <taxon>Spermatophyta</taxon>
        <taxon>Magnoliopsida</taxon>
        <taxon>eudicotyledons</taxon>
        <taxon>Gunneridae</taxon>
        <taxon>Pentapetalae</taxon>
        <taxon>asterids</taxon>
        <taxon>Ericales</taxon>
        <taxon>Ericaceae</taxon>
        <taxon>Ericoideae</taxon>
        <taxon>Rhodoreae</taxon>
        <taxon>Rhododendron</taxon>
    </lineage>
</organism>
<dbReference type="GO" id="GO:0016020">
    <property type="term" value="C:membrane"/>
    <property type="evidence" value="ECO:0007669"/>
    <property type="project" value="UniProtKB-SubCell"/>
</dbReference>
<dbReference type="Gene3D" id="1.25.40.20">
    <property type="entry name" value="Ankyrin repeat-containing domain"/>
    <property type="match status" value="1"/>
</dbReference>
<dbReference type="PROSITE" id="PS50088">
    <property type="entry name" value="ANK_REPEAT"/>
    <property type="match status" value="1"/>
</dbReference>
<protein>
    <recommendedName>
        <fullName evidence="13">O-fucosyltransferase family protein</fullName>
    </recommendedName>
</protein>
<comment type="caution">
    <text evidence="15">The sequence shown here is derived from an EMBL/GenBank/DDBJ whole genome shotgun (WGS) entry which is preliminary data.</text>
</comment>
<evidence type="ECO:0000256" key="4">
    <source>
        <dbReference type="ARBA" id="ARBA00022676"/>
    </source>
</evidence>
<reference evidence="15" key="1">
    <citation type="submission" date="2020-08" db="EMBL/GenBank/DDBJ databases">
        <title>Plant Genome Project.</title>
        <authorList>
            <person name="Zhang R.-G."/>
        </authorList>
    </citation>
    <scope>NUCLEOTIDE SEQUENCE</scope>
    <source>
        <strain evidence="15">WSP0</strain>
        <tissue evidence="15">Leaf</tissue>
    </source>
</reference>
<dbReference type="InterPro" id="IPR002110">
    <property type="entry name" value="Ankyrin_rpt"/>
</dbReference>
<dbReference type="InterPro" id="IPR036770">
    <property type="entry name" value="Ankyrin_rpt-contain_sf"/>
</dbReference>
<dbReference type="Proteomes" id="UP000823749">
    <property type="component" value="Chromosome 5"/>
</dbReference>
<comment type="pathway">
    <text evidence="2">Glycan metabolism.</text>
</comment>
<evidence type="ECO:0000256" key="9">
    <source>
        <dbReference type="ARBA" id="ARBA00023136"/>
    </source>
</evidence>
<dbReference type="GO" id="GO:0009507">
    <property type="term" value="C:chloroplast"/>
    <property type="evidence" value="ECO:0007669"/>
    <property type="project" value="TreeGrafter"/>
</dbReference>
<keyword evidence="16" id="KW-1185">Reference proteome</keyword>
<dbReference type="GO" id="GO:0006004">
    <property type="term" value="P:fucose metabolic process"/>
    <property type="evidence" value="ECO:0007669"/>
    <property type="project" value="UniProtKB-KW"/>
</dbReference>
<evidence type="ECO:0000256" key="12">
    <source>
        <dbReference type="ARBA" id="ARBA00023277"/>
    </source>
</evidence>
<keyword evidence="14" id="KW-0040">ANK repeat</keyword>
<evidence type="ECO:0000256" key="13">
    <source>
        <dbReference type="ARBA" id="ARBA00030350"/>
    </source>
</evidence>
<gene>
    <name evidence="15" type="ORF">RHGRI_012927</name>
</gene>
<dbReference type="PANTHER" id="PTHR31741:SF8">
    <property type="entry name" value="O-FUCOSYLTRANSFERASE 35"/>
    <property type="match status" value="1"/>
</dbReference>
<evidence type="ECO:0000256" key="3">
    <source>
        <dbReference type="ARBA" id="ARBA00007737"/>
    </source>
</evidence>
<dbReference type="Pfam" id="PF10250">
    <property type="entry name" value="O-FucT"/>
    <property type="match status" value="1"/>
</dbReference>
<evidence type="ECO:0000256" key="1">
    <source>
        <dbReference type="ARBA" id="ARBA00004606"/>
    </source>
</evidence>
<dbReference type="SMART" id="SM00248">
    <property type="entry name" value="ANK"/>
    <property type="match status" value="3"/>
</dbReference>
<dbReference type="SUPFAM" id="SSF48403">
    <property type="entry name" value="Ankyrin repeat"/>
    <property type="match status" value="1"/>
</dbReference>
<evidence type="ECO:0000256" key="10">
    <source>
        <dbReference type="ARBA" id="ARBA00023180"/>
    </source>
</evidence>
<dbReference type="Pfam" id="PF12796">
    <property type="entry name" value="Ank_2"/>
    <property type="match status" value="1"/>
</dbReference>
<name>A0AAV6K3M0_9ERIC</name>
<evidence type="ECO:0000313" key="16">
    <source>
        <dbReference type="Proteomes" id="UP000823749"/>
    </source>
</evidence>
<dbReference type="AlphaFoldDB" id="A0AAV6K3M0"/>
<evidence type="ECO:0000256" key="11">
    <source>
        <dbReference type="ARBA" id="ARBA00023253"/>
    </source>
</evidence>
<dbReference type="InterPro" id="IPR019378">
    <property type="entry name" value="GDP-Fuc_O-FucTrfase"/>
</dbReference>
<keyword evidence="9" id="KW-0472">Membrane</keyword>
<evidence type="ECO:0000256" key="5">
    <source>
        <dbReference type="ARBA" id="ARBA00022679"/>
    </source>
</evidence>
<evidence type="ECO:0000256" key="14">
    <source>
        <dbReference type="PROSITE-ProRule" id="PRU00023"/>
    </source>
</evidence>
<comment type="subcellular location">
    <subcellularLocation>
        <location evidence="1">Membrane</location>
        <topology evidence="1">Single-pass type II membrane protein</topology>
    </subcellularLocation>
</comment>
<accession>A0AAV6K3M0</accession>
<sequence>MEEKYKWWRYIPLLKATLRGDWETAENFFERDTSALTGPIKETGDTALHIAVGVGKENIHFVEKLVELMPAEALALKNMDGNTPLHLAASVGNTKAAAILAGKHPPLLYIGTSDLFYGDDMLPIHCAALYGRRDTLLYIALKWVEKYPRLAISNFGLRHSALEALAGKCSAFKSRSQLNFWQRKIYPYVPVKLGKCSVKDQNKRDDVEMSIPQVMSSHAHEDNRPQSFAKTISIFVPQTKHIRKEKLRHVQALQLVKTLCEKITHYDGIAYDNVAGEAMVTAIRKGVPEIIEEIADRFPSLIWKTNEDSQNLFHQAIKNRDEKVFNLVYQMSDQRYIATNIIEDDKWDNILHLAGRLAPRKKLSLVAGPALQMQRELQWFEDVIDSSIHKDVMDQSAHGYGHRERRSNDRVGGGDVERTLMMEASGVVDNQNYLTDICDMVAVAKILKATLVLPSLDHSSYWADERSFVHPAFFCLCGFKDLFDWQYFIEMLKDDIHIVETLPPGCDGTEPFTKTPISWSKVSYYKSEVLPLLKQHKVLYFTHTDSRLANNDTREFMALSMFEKDMLTFTGCSHNLTAEEDYELQRMRYEVSHWKEKEIDGPERRMQGGCPLTPRETSLLLKWLGFTSDTRIYLVAGEAYGNGSMQYLMDDFPNIFTHSTLSTEDELKPFRNHHARTC</sequence>
<keyword evidence="12" id="KW-0119">Carbohydrate metabolism</keyword>
<evidence type="ECO:0000256" key="8">
    <source>
        <dbReference type="ARBA" id="ARBA00022989"/>
    </source>
</evidence>
<feature type="repeat" description="ANK" evidence="14">
    <location>
        <begin position="80"/>
        <end position="100"/>
    </location>
</feature>
<comment type="similarity">
    <text evidence="3">Belongs to the glycosyltransferase GT106 family.</text>
</comment>
<dbReference type="GO" id="GO:0005794">
    <property type="term" value="C:Golgi apparatus"/>
    <property type="evidence" value="ECO:0007669"/>
    <property type="project" value="TreeGrafter"/>
</dbReference>
<keyword evidence="10" id="KW-0325">Glycoprotein</keyword>
<keyword evidence="5" id="KW-0808">Transferase</keyword>
<keyword evidence="6" id="KW-0812">Transmembrane</keyword>
<dbReference type="PROSITE" id="PS50297">
    <property type="entry name" value="ANK_REP_REGION"/>
    <property type="match status" value="1"/>
</dbReference>